<evidence type="ECO:0000259" key="2">
    <source>
        <dbReference type="Pfam" id="PF20149"/>
    </source>
</evidence>
<evidence type="ECO:0000313" key="3">
    <source>
        <dbReference type="EMBL" id="KAG1893403.1"/>
    </source>
</evidence>
<dbReference type="EMBL" id="JABBWK010000100">
    <property type="protein sequence ID" value="KAG1893403.1"/>
    <property type="molecule type" value="Genomic_DNA"/>
</dbReference>
<evidence type="ECO:0000256" key="1">
    <source>
        <dbReference type="SAM" id="MobiDB-lite"/>
    </source>
</evidence>
<feature type="compositionally biased region" description="Acidic residues" evidence="1">
    <location>
        <begin position="115"/>
        <end position="136"/>
    </location>
</feature>
<gene>
    <name evidence="3" type="ORF">F5891DRAFT_1282101</name>
</gene>
<dbReference type="InterPro" id="IPR045341">
    <property type="entry name" value="DUF6532"/>
</dbReference>
<sequence>MSTPTEKAAAMRAAKLKRRVEATATPEVLASQSAPSRPSRQSKVTALKNQVWMPDKKTRKRAASSTAEPEHAEQAQTSGPKNTDPVNRKWKSSVSQPAAQLFESDSDNFKVDGSDGAESDSGAESDDKLDESDDDSILGLIGDKLKATLDYERPQITTHNDDSCSAASSFSSIPPSTSPDSDNDDPVRTMDSAAEDIGPGNSQLTNMKKSGPHYRSSKLKETSKANQKGALSKGSKYLKQREQEKPTWCTPDKVDDTTSGPPADDEAVSARSIRSREDDWLPSCRIVYSSSGKVNLTEQQPHIQDLLRASITCLHEHILFENAYLDLQQRRKIMADILLSCAKDGEEFVDVRKRLTKDAKYVRALSSVPEGRIGTIRGNVRKVVQVHVASHYGLTKGADDRVTDLLKNNAYIYPVNAKGDLIQTKPFQAPAILDTIEDAFFSDELAAGVKWHDHLTSTIDDHPDEVELPVAMVALASAAVCSVIMQYSSEKFDRDFNSDMYGGIYRTLVGMLNGIFKASKRKFHVLVHSLYKSVYGSKRKTEEPSAADSLMFLNIDGMAED</sequence>
<feature type="compositionally biased region" description="Low complexity" evidence="1">
    <location>
        <begin position="30"/>
        <end position="42"/>
    </location>
</feature>
<dbReference type="GeneID" id="64664818"/>
<dbReference type="Pfam" id="PF20149">
    <property type="entry name" value="DUF6532"/>
    <property type="match status" value="1"/>
</dbReference>
<accession>A0AAD4DV11</accession>
<proteinExistence type="predicted"/>
<protein>
    <recommendedName>
        <fullName evidence="2">DUF6532 domain-containing protein</fullName>
    </recommendedName>
</protein>
<dbReference type="Proteomes" id="UP001195769">
    <property type="component" value="Unassembled WGS sequence"/>
</dbReference>
<feature type="region of interest" description="Disordered" evidence="1">
    <location>
        <begin position="156"/>
        <end position="274"/>
    </location>
</feature>
<dbReference type="AlphaFoldDB" id="A0AAD4DV11"/>
<feature type="region of interest" description="Disordered" evidence="1">
    <location>
        <begin position="1"/>
        <end position="136"/>
    </location>
</feature>
<keyword evidence="4" id="KW-1185">Reference proteome</keyword>
<feature type="compositionally biased region" description="Polar residues" evidence="1">
    <location>
        <begin position="74"/>
        <end position="85"/>
    </location>
</feature>
<comment type="caution">
    <text evidence="3">The sequence shown here is derived from an EMBL/GenBank/DDBJ whole genome shotgun (WGS) entry which is preliminary data.</text>
</comment>
<organism evidence="3 4">
    <name type="scientific">Suillus fuscotomentosus</name>
    <dbReference type="NCBI Taxonomy" id="1912939"/>
    <lineage>
        <taxon>Eukaryota</taxon>
        <taxon>Fungi</taxon>
        <taxon>Dikarya</taxon>
        <taxon>Basidiomycota</taxon>
        <taxon>Agaricomycotina</taxon>
        <taxon>Agaricomycetes</taxon>
        <taxon>Agaricomycetidae</taxon>
        <taxon>Boletales</taxon>
        <taxon>Suillineae</taxon>
        <taxon>Suillaceae</taxon>
        <taxon>Suillus</taxon>
    </lineage>
</organism>
<feature type="compositionally biased region" description="Low complexity" evidence="1">
    <location>
        <begin position="163"/>
        <end position="180"/>
    </location>
</feature>
<dbReference type="RefSeq" id="XP_041218979.1">
    <property type="nucleotide sequence ID" value="XM_041370520.1"/>
</dbReference>
<evidence type="ECO:0000313" key="4">
    <source>
        <dbReference type="Proteomes" id="UP001195769"/>
    </source>
</evidence>
<reference evidence="3" key="1">
    <citation type="journal article" date="2020" name="New Phytol.">
        <title>Comparative genomics reveals dynamic genome evolution in host specialist ectomycorrhizal fungi.</title>
        <authorList>
            <person name="Lofgren L.A."/>
            <person name="Nguyen N.H."/>
            <person name="Vilgalys R."/>
            <person name="Ruytinx J."/>
            <person name="Liao H.L."/>
            <person name="Branco S."/>
            <person name="Kuo A."/>
            <person name="LaButti K."/>
            <person name="Lipzen A."/>
            <person name="Andreopoulos W."/>
            <person name="Pangilinan J."/>
            <person name="Riley R."/>
            <person name="Hundley H."/>
            <person name="Na H."/>
            <person name="Barry K."/>
            <person name="Grigoriev I.V."/>
            <person name="Stajich J.E."/>
            <person name="Kennedy P.G."/>
        </authorList>
    </citation>
    <scope>NUCLEOTIDE SEQUENCE</scope>
    <source>
        <strain evidence="3">FC203</strain>
    </source>
</reference>
<feature type="domain" description="DUF6532" evidence="2">
    <location>
        <begin position="310"/>
        <end position="514"/>
    </location>
</feature>
<name>A0AAD4DV11_9AGAM</name>